<organism evidence="1 2">
    <name type="scientific">Necator americanus</name>
    <name type="common">Human hookworm</name>
    <dbReference type="NCBI Taxonomy" id="51031"/>
    <lineage>
        <taxon>Eukaryota</taxon>
        <taxon>Metazoa</taxon>
        <taxon>Ecdysozoa</taxon>
        <taxon>Nematoda</taxon>
        <taxon>Chromadorea</taxon>
        <taxon>Rhabditida</taxon>
        <taxon>Rhabditina</taxon>
        <taxon>Rhabditomorpha</taxon>
        <taxon>Strongyloidea</taxon>
        <taxon>Ancylostomatidae</taxon>
        <taxon>Bunostominae</taxon>
        <taxon>Necator</taxon>
    </lineage>
</organism>
<proteinExistence type="predicted"/>
<keyword evidence="2" id="KW-1185">Reference proteome</keyword>
<sequence length="140" mass="15530">MEELLAPARPVRRSTGVKVIKVVAIIRCITIHYRLNVHTRHAALAYCICLPGVLAEVYILLMGPIQGPEPLCGYTIYLTTEPWITLIHKWLVFTERAGPSISSTRFVPSPLSSKMFSSFVSDVDEVFEPYPAELSAGLSV</sequence>
<comment type="caution">
    <text evidence="1">The sequence shown here is derived from an EMBL/GenBank/DDBJ whole genome shotgun (WGS) entry which is preliminary data.</text>
</comment>
<reference evidence="1 2" key="1">
    <citation type="submission" date="2023-08" db="EMBL/GenBank/DDBJ databases">
        <title>A Necator americanus chromosomal reference genome.</title>
        <authorList>
            <person name="Ilik V."/>
            <person name="Petrzelkova K.J."/>
            <person name="Pardy F."/>
            <person name="Fuh T."/>
            <person name="Niatou-Singa F.S."/>
            <person name="Gouil Q."/>
            <person name="Baker L."/>
            <person name="Ritchie M.E."/>
            <person name="Jex A.R."/>
            <person name="Gazzola D."/>
            <person name="Li H."/>
            <person name="Toshio Fujiwara R."/>
            <person name="Zhan B."/>
            <person name="Aroian R.V."/>
            <person name="Pafco B."/>
            <person name="Schwarz E.M."/>
        </authorList>
    </citation>
    <scope>NUCLEOTIDE SEQUENCE [LARGE SCALE GENOMIC DNA]</scope>
    <source>
        <strain evidence="1 2">Aroian</strain>
        <tissue evidence="1">Whole animal</tissue>
    </source>
</reference>
<name>A0ABR1DPL1_NECAM</name>
<protein>
    <submittedName>
        <fullName evidence="1">Uncharacterized protein</fullName>
    </submittedName>
</protein>
<evidence type="ECO:0000313" key="1">
    <source>
        <dbReference type="EMBL" id="KAK6751406.1"/>
    </source>
</evidence>
<dbReference type="Proteomes" id="UP001303046">
    <property type="component" value="Unassembled WGS sequence"/>
</dbReference>
<evidence type="ECO:0000313" key="2">
    <source>
        <dbReference type="Proteomes" id="UP001303046"/>
    </source>
</evidence>
<accession>A0ABR1DPL1</accession>
<dbReference type="EMBL" id="JAVFWL010000004">
    <property type="protein sequence ID" value="KAK6751406.1"/>
    <property type="molecule type" value="Genomic_DNA"/>
</dbReference>
<gene>
    <name evidence="1" type="primary">Necator_chrIV.g16336</name>
    <name evidence="1" type="ORF">RB195_003040</name>
</gene>